<evidence type="ECO:0000313" key="2">
    <source>
        <dbReference type="EMBL" id="KAK2142056.1"/>
    </source>
</evidence>
<gene>
    <name evidence="2" type="ORF">LSH36_1002g03110</name>
</gene>
<proteinExistence type="predicted"/>
<dbReference type="AlphaFoldDB" id="A0AAD9IWS8"/>
<sequence>MVPNISNHQHGQCISIDARQEKDVLVMRDLPPSCVLESGSHQSAFVGFDSLESHRQSYVRGMTTRKRHWSEVEQLLQIIQTDKTMLDYYKVNKAIADYLRSNGFVKALAEFQKEADMPGEVDIKYAGLLEKKWTSVIRLQKKVILIVDV</sequence>
<accession>A0AAD9IWS8</accession>
<dbReference type="InterPro" id="IPR056795">
    <property type="entry name" value="PAC1-like_LisH-like_dom"/>
</dbReference>
<evidence type="ECO:0000313" key="3">
    <source>
        <dbReference type="Proteomes" id="UP001208570"/>
    </source>
</evidence>
<feature type="domain" description="PAC1-like LisH-like dimerisation" evidence="1">
    <location>
        <begin position="92"/>
        <end position="119"/>
    </location>
</feature>
<dbReference type="Pfam" id="PF24951">
    <property type="entry name" value="LisH_PAC1"/>
    <property type="match status" value="1"/>
</dbReference>
<dbReference type="EMBL" id="JAODUP010001002">
    <property type="protein sequence ID" value="KAK2142056.1"/>
    <property type="molecule type" value="Genomic_DNA"/>
</dbReference>
<keyword evidence="3" id="KW-1185">Reference proteome</keyword>
<evidence type="ECO:0000259" key="1">
    <source>
        <dbReference type="Pfam" id="PF24951"/>
    </source>
</evidence>
<protein>
    <recommendedName>
        <fullName evidence="1">PAC1-like LisH-like dimerisation domain-containing protein</fullName>
    </recommendedName>
</protein>
<dbReference type="SUPFAM" id="SSF109925">
    <property type="entry name" value="Lissencephaly-1 protein (Lis-1, PAF-AH alpha) N-terminal domain"/>
    <property type="match status" value="1"/>
</dbReference>
<dbReference type="Proteomes" id="UP001208570">
    <property type="component" value="Unassembled WGS sequence"/>
</dbReference>
<reference evidence="2" key="1">
    <citation type="journal article" date="2023" name="Mol. Biol. Evol.">
        <title>Third-Generation Sequencing Reveals the Adaptive Role of the Epigenome in Three Deep-Sea Polychaetes.</title>
        <authorList>
            <person name="Perez M."/>
            <person name="Aroh O."/>
            <person name="Sun Y."/>
            <person name="Lan Y."/>
            <person name="Juniper S.K."/>
            <person name="Young C.R."/>
            <person name="Angers B."/>
            <person name="Qian P.Y."/>
        </authorList>
    </citation>
    <scope>NUCLEOTIDE SEQUENCE</scope>
    <source>
        <strain evidence="2">P08H-3</strain>
    </source>
</reference>
<dbReference type="InterPro" id="IPR006594">
    <property type="entry name" value="LisH"/>
</dbReference>
<dbReference type="PROSITE" id="PS50896">
    <property type="entry name" value="LISH"/>
    <property type="match status" value="1"/>
</dbReference>
<organism evidence="2 3">
    <name type="scientific">Paralvinella palmiformis</name>
    <dbReference type="NCBI Taxonomy" id="53620"/>
    <lineage>
        <taxon>Eukaryota</taxon>
        <taxon>Metazoa</taxon>
        <taxon>Spiralia</taxon>
        <taxon>Lophotrochozoa</taxon>
        <taxon>Annelida</taxon>
        <taxon>Polychaeta</taxon>
        <taxon>Sedentaria</taxon>
        <taxon>Canalipalpata</taxon>
        <taxon>Terebellida</taxon>
        <taxon>Terebelliformia</taxon>
        <taxon>Alvinellidae</taxon>
        <taxon>Paralvinella</taxon>
    </lineage>
</organism>
<name>A0AAD9IWS8_9ANNE</name>
<dbReference type="InterPro" id="IPR037190">
    <property type="entry name" value="LIS1_N"/>
</dbReference>
<comment type="caution">
    <text evidence="2">The sequence shown here is derived from an EMBL/GenBank/DDBJ whole genome shotgun (WGS) entry which is preliminary data.</text>
</comment>
<dbReference type="Gene3D" id="1.20.960.30">
    <property type="match status" value="1"/>
</dbReference>